<comment type="caution">
    <text evidence="1">The sequence shown here is derived from an EMBL/GenBank/DDBJ whole genome shotgun (WGS) entry which is preliminary data.</text>
</comment>
<organism evidence="1 2">
    <name type="scientific">Methanohalophilus portucalensis FDF-1</name>
    <dbReference type="NCBI Taxonomy" id="523843"/>
    <lineage>
        <taxon>Archaea</taxon>
        <taxon>Methanobacteriati</taxon>
        <taxon>Methanobacteriota</taxon>
        <taxon>Stenosarchaea group</taxon>
        <taxon>Methanomicrobia</taxon>
        <taxon>Methanosarcinales</taxon>
        <taxon>Methanosarcinaceae</taxon>
        <taxon>Methanohalophilus</taxon>
    </lineage>
</organism>
<evidence type="ECO:0000313" key="2">
    <source>
        <dbReference type="Proteomes" id="UP000185713"/>
    </source>
</evidence>
<gene>
    <name evidence="1" type="ORF">MPF_1042</name>
</gene>
<dbReference type="Proteomes" id="UP000185713">
    <property type="component" value="Unassembled WGS sequence"/>
</dbReference>
<name>A0A1L9C3Q4_9EURY</name>
<evidence type="ECO:0000313" key="1">
    <source>
        <dbReference type="EMBL" id="OJH49175.1"/>
    </source>
</evidence>
<protein>
    <submittedName>
        <fullName evidence="1">Uncharacterized protein</fullName>
    </submittedName>
</protein>
<accession>A0A1L9C3Q4</accession>
<proteinExistence type="predicted"/>
<reference evidence="1 2" key="1">
    <citation type="submission" date="2014-12" db="EMBL/GenBank/DDBJ databases">
        <title>The genome sequence of Methanohalophilus portucalensis strain FDF1.</title>
        <authorList>
            <person name="Lai M.-C."/>
            <person name="Lai S.-J."/>
        </authorList>
    </citation>
    <scope>NUCLEOTIDE SEQUENCE [LARGE SCALE GENOMIC DNA]</scope>
    <source>
        <strain evidence="1 2">FDF-1</strain>
    </source>
</reference>
<dbReference type="EMBL" id="JWTK01000003">
    <property type="protein sequence ID" value="OJH49175.1"/>
    <property type="molecule type" value="Genomic_DNA"/>
</dbReference>
<sequence length="40" mass="4131">MIHIVCSKKACDSAGFVPARINKGGCMIFAPVVYGGGQTC</sequence>
<dbReference type="AlphaFoldDB" id="A0A1L9C3Q4"/>